<comment type="caution">
    <text evidence="21">The sequence shown here is derived from an EMBL/GenBank/DDBJ whole genome shotgun (WGS) entry which is preliminary data.</text>
</comment>
<evidence type="ECO:0000259" key="20">
    <source>
        <dbReference type="PROSITE" id="PS51483"/>
    </source>
</evidence>
<evidence type="ECO:0000256" key="4">
    <source>
        <dbReference type="ARBA" id="ARBA00011209"/>
    </source>
</evidence>
<accession>A0A8J6TGH1</accession>
<evidence type="ECO:0000256" key="15">
    <source>
        <dbReference type="ARBA" id="ARBA00022917"/>
    </source>
</evidence>
<evidence type="ECO:0000256" key="12">
    <source>
        <dbReference type="ARBA" id="ARBA00022840"/>
    </source>
</evidence>
<dbReference type="Pfam" id="PF03484">
    <property type="entry name" value="B5"/>
    <property type="match status" value="1"/>
</dbReference>
<comment type="catalytic activity">
    <reaction evidence="18">
        <text>tRNA(Phe) + L-phenylalanine + ATP = L-phenylalanyl-tRNA(Phe) + AMP + diphosphate + H(+)</text>
        <dbReference type="Rhea" id="RHEA:19413"/>
        <dbReference type="Rhea" id="RHEA-COMP:9668"/>
        <dbReference type="Rhea" id="RHEA-COMP:9699"/>
        <dbReference type="ChEBI" id="CHEBI:15378"/>
        <dbReference type="ChEBI" id="CHEBI:30616"/>
        <dbReference type="ChEBI" id="CHEBI:33019"/>
        <dbReference type="ChEBI" id="CHEBI:58095"/>
        <dbReference type="ChEBI" id="CHEBI:78442"/>
        <dbReference type="ChEBI" id="CHEBI:78531"/>
        <dbReference type="ChEBI" id="CHEBI:456215"/>
        <dbReference type="EC" id="6.1.1.20"/>
    </reaction>
</comment>
<dbReference type="Gene3D" id="3.30.56.10">
    <property type="match status" value="1"/>
</dbReference>
<dbReference type="Pfam" id="PF03483">
    <property type="entry name" value="B3_4"/>
    <property type="match status" value="1"/>
</dbReference>
<feature type="non-terminal residue" evidence="21">
    <location>
        <position position="1"/>
    </location>
</feature>
<feature type="domain" description="FDX-ACB" evidence="19">
    <location>
        <begin position="408"/>
        <end position="501"/>
    </location>
</feature>
<evidence type="ECO:0000256" key="10">
    <source>
        <dbReference type="ARBA" id="ARBA00022723"/>
    </source>
</evidence>
<dbReference type="InterPro" id="IPR005147">
    <property type="entry name" value="tRNA_synthase_B5-dom"/>
</dbReference>
<evidence type="ECO:0000256" key="3">
    <source>
        <dbReference type="ARBA" id="ARBA00008653"/>
    </source>
</evidence>
<evidence type="ECO:0000256" key="5">
    <source>
        <dbReference type="ARBA" id="ARBA00012814"/>
    </source>
</evidence>
<dbReference type="SUPFAM" id="SSF46955">
    <property type="entry name" value="Putative DNA-binding domain"/>
    <property type="match status" value="1"/>
</dbReference>
<comment type="cofactor">
    <cofactor evidence="1">
        <name>Mg(2+)</name>
        <dbReference type="ChEBI" id="CHEBI:18420"/>
    </cofactor>
</comment>
<proteinExistence type="inferred from homology"/>
<evidence type="ECO:0000256" key="11">
    <source>
        <dbReference type="ARBA" id="ARBA00022741"/>
    </source>
</evidence>
<dbReference type="Pfam" id="PF03147">
    <property type="entry name" value="FDX-ACB"/>
    <property type="match status" value="1"/>
</dbReference>
<evidence type="ECO:0000256" key="9">
    <source>
        <dbReference type="ARBA" id="ARBA00022598"/>
    </source>
</evidence>
<dbReference type="GO" id="GO:0004826">
    <property type="term" value="F:phenylalanine-tRNA ligase activity"/>
    <property type="evidence" value="ECO:0007669"/>
    <property type="project" value="UniProtKB-EC"/>
</dbReference>
<keyword evidence="14" id="KW-0694">RNA-binding</keyword>
<keyword evidence="11" id="KW-0547">Nucleotide-binding</keyword>
<dbReference type="PANTHER" id="PTHR10947:SF0">
    <property type="entry name" value="PHENYLALANINE--TRNA LIGASE BETA SUBUNIT"/>
    <property type="match status" value="1"/>
</dbReference>
<dbReference type="SUPFAM" id="SSF56037">
    <property type="entry name" value="PheT/TilS domain"/>
    <property type="match status" value="1"/>
</dbReference>
<dbReference type="InterPro" id="IPR009061">
    <property type="entry name" value="DNA-bd_dom_put_sf"/>
</dbReference>
<evidence type="ECO:0000256" key="6">
    <source>
        <dbReference type="ARBA" id="ARBA00017032"/>
    </source>
</evidence>
<dbReference type="GO" id="GO:0006432">
    <property type="term" value="P:phenylalanyl-tRNA aminoacylation"/>
    <property type="evidence" value="ECO:0007669"/>
    <property type="project" value="InterPro"/>
</dbReference>
<dbReference type="SMART" id="SM00896">
    <property type="entry name" value="FDX-ACB"/>
    <property type="match status" value="1"/>
</dbReference>
<evidence type="ECO:0000256" key="1">
    <source>
        <dbReference type="ARBA" id="ARBA00001946"/>
    </source>
</evidence>
<keyword evidence="12" id="KW-0067">ATP-binding</keyword>
<keyword evidence="13" id="KW-0460">Magnesium</keyword>
<dbReference type="EMBL" id="JACNJN010000136">
    <property type="protein sequence ID" value="MBC8336028.1"/>
    <property type="molecule type" value="Genomic_DNA"/>
</dbReference>
<dbReference type="InterPro" id="IPR041616">
    <property type="entry name" value="PheRS_beta_core"/>
</dbReference>
<evidence type="ECO:0000256" key="17">
    <source>
        <dbReference type="ARBA" id="ARBA00033189"/>
    </source>
</evidence>
<evidence type="ECO:0000256" key="7">
    <source>
        <dbReference type="ARBA" id="ARBA00022490"/>
    </source>
</evidence>
<comment type="similarity">
    <text evidence="3">Belongs to the phenylalanyl-tRNA synthetase beta subunit family. Type 1 subfamily.</text>
</comment>
<dbReference type="InterPro" id="IPR020825">
    <property type="entry name" value="Phe-tRNA_synthase-like_B3/B4"/>
</dbReference>
<evidence type="ECO:0000256" key="8">
    <source>
        <dbReference type="ARBA" id="ARBA00022555"/>
    </source>
</evidence>
<dbReference type="EC" id="6.1.1.20" evidence="5"/>
<keyword evidence="10" id="KW-0479">Metal-binding</keyword>
<dbReference type="Gene3D" id="3.50.40.10">
    <property type="entry name" value="Phenylalanyl-trna Synthetase, Chain B, domain 3"/>
    <property type="match status" value="1"/>
</dbReference>
<dbReference type="AlphaFoldDB" id="A0A8J6TGH1"/>
<dbReference type="Pfam" id="PF17759">
    <property type="entry name" value="tRNA_synthFbeta"/>
    <property type="match status" value="1"/>
</dbReference>
<sequence>NVLVCDEAGALSIAGVMGGLESEITDQTKNVLLEGAAWNFINIRRTANHHNLPSEASYRFSRGVHPALAEAGVRRGLYWMQKWANGMVAPDLVDNYPIPPKDPILEVSEADVKRLLGIEISAEKIAELLTRLEFKCQVEGTRVSAATPPFRMDIGEGVVGVADVIEEIARMYGYDKIPETRIGDSLPPQIGNPTYEWEENLRDQLSTLGLQETVNYRLTSPEAQERIGLQGEFVKIANPSTPEKRVLRRSLMASILEVIEKNARLRDSLAFFEIGPVFLPNKGELPDEPHKLAMAMMGRRQPPAWDTIDSTVMDFYDMKGAIESLLAGLGLKDVVYTPADTSTQPGAAFHPGKSAEVTVNGKVMGAFGELHPVAAAKYEFGDTPVLAAEFDLEALRAAQPAYEITPVPAFPPMLEDIALIVDESLPAAQIEALIRQTGGKMLTEVRLFDVYRGEQIGEGKKSLAYALTYQAPDRTLTDKEAAKLRQKIVRRLEHELGAELRG</sequence>
<keyword evidence="8" id="KW-0820">tRNA-binding</keyword>
<keyword evidence="7" id="KW-0963">Cytoplasm</keyword>
<protein>
    <recommendedName>
        <fullName evidence="6">Phenylalanine--tRNA ligase beta subunit</fullName>
        <ecNumber evidence="5">6.1.1.20</ecNumber>
    </recommendedName>
    <alternativeName>
        <fullName evidence="17">Phenylalanyl-tRNA synthetase beta subunit</fullName>
    </alternativeName>
</protein>
<dbReference type="PANTHER" id="PTHR10947">
    <property type="entry name" value="PHENYLALANYL-TRNA SYNTHETASE BETA CHAIN AND LEUCINE-RICH REPEAT-CONTAINING PROTEIN 47"/>
    <property type="match status" value="1"/>
</dbReference>
<organism evidence="21 22">
    <name type="scientific">Candidatus Desulfolinea nitratireducens</name>
    <dbReference type="NCBI Taxonomy" id="2841698"/>
    <lineage>
        <taxon>Bacteria</taxon>
        <taxon>Bacillati</taxon>
        <taxon>Chloroflexota</taxon>
        <taxon>Anaerolineae</taxon>
        <taxon>Anaerolineales</taxon>
        <taxon>Anaerolineales incertae sedis</taxon>
        <taxon>Candidatus Desulfolinea</taxon>
    </lineage>
</organism>
<dbReference type="Proteomes" id="UP000614469">
    <property type="component" value="Unassembled WGS sequence"/>
</dbReference>
<evidence type="ECO:0000256" key="14">
    <source>
        <dbReference type="ARBA" id="ARBA00022884"/>
    </source>
</evidence>
<evidence type="ECO:0000313" key="22">
    <source>
        <dbReference type="Proteomes" id="UP000614469"/>
    </source>
</evidence>
<dbReference type="Gene3D" id="3.30.930.10">
    <property type="entry name" value="Bira Bifunctional Protein, Domain 2"/>
    <property type="match status" value="1"/>
</dbReference>
<dbReference type="InterPro" id="IPR036690">
    <property type="entry name" value="Fdx_antiC-bd_sf"/>
</dbReference>
<dbReference type="FunFam" id="3.30.70.380:FF:000001">
    <property type="entry name" value="Phenylalanine--tRNA ligase beta subunit"/>
    <property type="match status" value="1"/>
</dbReference>
<dbReference type="SUPFAM" id="SSF54991">
    <property type="entry name" value="Anticodon-binding domain of PheRS"/>
    <property type="match status" value="1"/>
</dbReference>
<dbReference type="CDD" id="cd00769">
    <property type="entry name" value="PheRS_beta_core"/>
    <property type="match status" value="1"/>
</dbReference>
<keyword evidence="16" id="KW-0030">Aminoacyl-tRNA synthetase</keyword>
<dbReference type="InterPro" id="IPR005121">
    <property type="entry name" value="Fdx_antiC-bd"/>
</dbReference>
<gene>
    <name evidence="21" type="ORF">H8E29_12240</name>
</gene>
<dbReference type="PROSITE" id="PS51447">
    <property type="entry name" value="FDX_ACB"/>
    <property type="match status" value="1"/>
</dbReference>
<feature type="domain" description="B5" evidence="20">
    <location>
        <begin position="100"/>
        <end position="179"/>
    </location>
</feature>
<dbReference type="InterPro" id="IPR045060">
    <property type="entry name" value="Phe-tRNA-ligase_IIc_bsu"/>
</dbReference>
<dbReference type="Gene3D" id="3.30.70.380">
    <property type="entry name" value="Ferrodoxin-fold anticodon-binding domain"/>
    <property type="match status" value="1"/>
</dbReference>
<dbReference type="InterPro" id="IPR005146">
    <property type="entry name" value="B3/B4_tRNA-bd"/>
</dbReference>
<evidence type="ECO:0000256" key="13">
    <source>
        <dbReference type="ARBA" id="ARBA00022842"/>
    </source>
</evidence>
<dbReference type="InterPro" id="IPR045864">
    <property type="entry name" value="aa-tRNA-synth_II/BPL/LPL"/>
</dbReference>
<dbReference type="GO" id="GO:0000287">
    <property type="term" value="F:magnesium ion binding"/>
    <property type="evidence" value="ECO:0007669"/>
    <property type="project" value="InterPro"/>
</dbReference>
<keyword evidence="9 21" id="KW-0436">Ligase</keyword>
<name>A0A8J6TGH1_9CHLR</name>
<evidence type="ECO:0000256" key="18">
    <source>
        <dbReference type="ARBA" id="ARBA00049255"/>
    </source>
</evidence>
<keyword evidence="15" id="KW-0648">Protein biosynthesis</keyword>
<dbReference type="SMART" id="SM00874">
    <property type="entry name" value="B5"/>
    <property type="match status" value="1"/>
</dbReference>
<reference evidence="21 22" key="1">
    <citation type="submission" date="2020-08" db="EMBL/GenBank/DDBJ databases">
        <title>Bridging the membrane lipid divide: bacteria of the FCB group superphylum have the potential to synthesize archaeal ether lipids.</title>
        <authorList>
            <person name="Villanueva L."/>
            <person name="Von Meijenfeldt F.A.B."/>
            <person name="Westbye A.B."/>
            <person name="Yadav S."/>
            <person name="Hopmans E.C."/>
            <person name="Dutilh B.E."/>
            <person name="Sinninghe Damste J.S."/>
        </authorList>
    </citation>
    <scope>NUCLEOTIDE SEQUENCE [LARGE SCALE GENOMIC DNA]</scope>
    <source>
        <strain evidence="21">NIOZ-UU36</strain>
    </source>
</reference>
<comment type="subcellular location">
    <subcellularLocation>
        <location evidence="2">Cytoplasm</location>
    </subcellularLocation>
</comment>
<dbReference type="SUPFAM" id="SSF55681">
    <property type="entry name" value="Class II aaRS and biotin synthetases"/>
    <property type="match status" value="1"/>
</dbReference>
<comment type="subunit">
    <text evidence="4">Tetramer of two alpha and two beta subunits.</text>
</comment>
<evidence type="ECO:0000313" key="21">
    <source>
        <dbReference type="EMBL" id="MBC8336028.1"/>
    </source>
</evidence>
<evidence type="ECO:0000259" key="19">
    <source>
        <dbReference type="PROSITE" id="PS51447"/>
    </source>
</evidence>
<evidence type="ECO:0000256" key="16">
    <source>
        <dbReference type="ARBA" id="ARBA00023146"/>
    </source>
</evidence>
<dbReference type="GO" id="GO:0000049">
    <property type="term" value="F:tRNA binding"/>
    <property type="evidence" value="ECO:0007669"/>
    <property type="project" value="UniProtKB-KW"/>
</dbReference>
<dbReference type="PROSITE" id="PS51483">
    <property type="entry name" value="B5"/>
    <property type="match status" value="1"/>
</dbReference>
<dbReference type="GO" id="GO:0009328">
    <property type="term" value="C:phenylalanine-tRNA ligase complex"/>
    <property type="evidence" value="ECO:0007669"/>
    <property type="project" value="TreeGrafter"/>
</dbReference>
<dbReference type="GO" id="GO:0005524">
    <property type="term" value="F:ATP binding"/>
    <property type="evidence" value="ECO:0007669"/>
    <property type="project" value="UniProtKB-KW"/>
</dbReference>
<evidence type="ECO:0000256" key="2">
    <source>
        <dbReference type="ARBA" id="ARBA00004496"/>
    </source>
</evidence>